<dbReference type="Proteomes" id="UP000515126">
    <property type="component" value="Chromosome 14"/>
</dbReference>
<dbReference type="GO" id="GO:0042742">
    <property type="term" value="P:defense response to bacterium"/>
    <property type="evidence" value="ECO:0007669"/>
    <property type="project" value="UniProtKB-UniRule"/>
</dbReference>
<evidence type="ECO:0000256" key="4">
    <source>
        <dbReference type="ARBA" id="ARBA00022529"/>
    </source>
</evidence>
<dbReference type="PANTHER" id="PTHR47900:SF1">
    <property type="entry name" value="BETA-DEFENSIN 131A"/>
    <property type="match status" value="1"/>
</dbReference>
<dbReference type="GeneID" id="110309920"/>
<dbReference type="KEGG" id="mcal:110309920"/>
<evidence type="ECO:0000313" key="11">
    <source>
        <dbReference type="Proteomes" id="UP000515126"/>
    </source>
</evidence>
<dbReference type="RefSeq" id="XP_021038338.1">
    <property type="nucleotide sequence ID" value="XM_021182679.1"/>
</dbReference>
<keyword evidence="4 9" id="KW-0929">Antimicrobial</keyword>
<sequence>MRVLFSILGVLTLLTIVPLARSFLENQDCFSKHRHCRMKCKANEYAIRYCEDWTICCRAKKKESKKKKMW</sequence>
<dbReference type="AlphaFoldDB" id="A0A6P5R7L1"/>
<comment type="subcellular location">
    <subcellularLocation>
        <location evidence="1 9">Secreted</location>
    </subcellularLocation>
</comment>
<keyword evidence="3 9" id="KW-0964">Secreted</keyword>
<reference evidence="12" key="1">
    <citation type="submission" date="2025-08" db="UniProtKB">
        <authorList>
            <consortium name="RefSeq"/>
        </authorList>
    </citation>
    <scope>IDENTIFICATION</scope>
</reference>
<evidence type="ECO:0000259" key="10">
    <source>
        <dbReference type="Pfam" id="PF13841"/>
    </source>
</evidence>
<evidence type="ECO:0000256" key="3">
    <source>
        <dbReference type="ARBA" id="ARBA00022525"/>
    </source>
</evidence>
<comment type="similarity">
    <text evidence="2 9">Belongs to the beta-defensin family.</text>
</comment>
<feature type="domain" description="Beta-defensin" evidence="10">
    <location>
        <begin position="29"/>
        <end position="57"/>
    </location>
</feature>
<dbReference type="GO" id="GO:0005615">
    <property type="term" value="C:extracellular space"/>
    <property type="evidence" value="ECO:0007669"/>
    <property type="project" value="TreeGrafter"/>
</dbReference>
<evidence type="ECO:0000256" key="7">
    <source>
        <dbReference type="ARBA" id="ARBA00023022"/>
    </source>
</evidence>
<comment type="function">
    <text evidence="9">Has antibacterial activity.</text>
</comment>
<evidence type="ECO:0000256" key="5">
    <source>
        <dbReference type="ARBA" id="ARBA00022729"/>
    </source>
</evidence>
<dbReference type="InterPro" id="IPR025933">
    <property type="entry name" value="Beta_defensin_dom"/>
</dbReference>
<organism evidence="11 12">
    <name type="scientific">Mus caroli</name>
    <name type="common">Ryukyu mouse</name>
    <name type="synonym">Ricefield mouse</name>
    <dbReference type="NCBI Taxonomy" id="10089"/>
    <lineage>
        <taxon>Eukaryota</taxon>
        <taxon>Metazoa</taxon>
        <taxon>Chordata</taxon>
        <taxon>Craniata</taxon>
        <taxon>Vertebrata</taxon>
        <taxon>Euteleostomi</taxon>
        <taxon>Mammalia</taxon>
        <taxon>Eutheria</taxon>
        <taxon>Euarchontoglires</taxon>
        <taxon>Glires</taxon>
        <taxon>Rodentia</taxon>
        <taxon>Myomorpha</taxon>
        <taxon>Muroidea</taxon>
        <taxon>Muridae</taxon>
        <taxon>Murinae</taxon>
        <taxon>Mus</taxon>
        <taxon>Mus</taxon>
    </lineage>
</organism>
<evidence type="ECO:0000256" key="6">
    <source>
        <dbReference type="ARBA" id="ARBA00022940"/>
    </source>
</evidence>
<evidence type="ECO:0000256" key="9">
    <source>
        <dbReference type="RuleBase" id="RU231113"/>
    </source>
</evidence>
<gene>
    <name evidence="12" type="primary">LOC110309920</name>
</gene>
<evidence type="ECO:0000256" key="8">
    <source>
        <dbReference type="ARBA" id="ARBA00023157"/>
    </source>
</evidence>
<keyword evidence="7 9" id="KW-0044">Antibiotic</keyword>
<evidence type="ECO:0000256" key="2">
    <source>
        <dbReference type="ARBA" id="ARBA00007371"/>
    </source>
</evidence>
<feature type="chain" id="PRO_5028510196" description="Beta-defensin" evidence="9">
    <location>
        <begin position="23"/>
        <end position="70"/>
    </location>
</feature>
<keyword evidence="6 9" id="KW-0211">Defensin</keyword>
<keyword evidence="5 9" id="KW-0732">Signal</keyword>
<dbReference type="PANTHER" id="PTHR47900">
    <property type="entry name" value="BETA-DEFENSIN 131A"/>
    <property type="match status" value="1"/>
</dbReference>
<dbReference type="Pfam" id="PF13841">
    <property type="entry name" value="Defensin_beta_2"/>
    <property type="match status" value="1"/>
</dbReference>
<evidence type="ECO:0000256" key="1">
    <source>
        <dbReference type="ARBA" id="ARBA00004613"/>
    </source>
</evidence>
<accession>A0A6P5R7L1</accession>
<evidence type="ECO:0000313" key="12">
    <source>
        <dbReference type="RefSeq" id="XP_021038338.1"/>
    </source>
</evidence>
<feature type="signal peptide" evidence="9">
    <location>
        <begin position="1"/>
        <end position="22"/>
    </location>
</feature>
<dbReference type="GO" id="GO:0045087">
    <property type="term" value="P:innate immune response"/>
    <property type="evidence" value="ECO:0007669"/>
    <property type="project" value="InterPro"/>
</dbReference>
<proteinExistence type="inferred from homology"/>
<protein>
    <recommendedName>
        <fullName evidence="9">Beta-defensin</fullName>
    </recommendedName>
</protein>
<name>A0A6P5R7L1_MUSCR</name>
<keyword evidence="11" id="KW-1185">Reference proteome</keyword>
<keyword evidence="8" id="KW-1015">Disulfide bond</keyword>